<organism evidence="10 11">
    <name type="scientific">Metabacillus flavus</name>
    <dbReference type="NCBI Taxonomy" id="2823519"/>
    <lineage>
        <taxon>Bacteria</taxon>
        <taxon>Bacillati</taxon>
        <taxon>Bacillota</taxon>
        <taxon>Bacilli</taxon>
        <taxon>Bacillales</taxon>
        <taxon>Bacillaceae</taxon>
        <taxon>Metabacillus</taxon>
    </lineage>
</organism>
<dbReference type="InterPro" id="IPR010627">
    <property type="entry name" value="Prepilin_pept_A24_N"/>
</dbReference>
<evidence type="ECO:0000256" key="2">
    <source>
        <dbReference type="ARBA" id="ARBA00005801"/>
    </source>
</evidence>
<evidence type="ECO:0000313" key="10">
    <source>
        <dbReference type="EMBL" id="MBS2969887.1"/>
    </source>
</evidence>
<evidence type="ECO:0000259" key="9">
    <source>
        <dbReference type="Pfam" id="PF06750"/>
    </source>
</evidence>
<feature type="transmembrane region" description="Helical" evidence="7">
    <location>
        <begin position="76"/>
        <end position="95"/>
    </location>
</feature>
<comment type="caution">
    <text evidence="10">The sequence shown here is derived from an EMBL/GenBank/DDBJ whole genome shotgun (WGS) entry which is preliminary data.</text>
</comment>
<feature type="transmembrane region" description="Helical" evidence="7">
    <location>
        <begin position="151"/>
        <end position="168"/>
    </location>
</feature>
<dbReference type="PANTHER" id="PTHR30487:SF0">
    <property type="entry name" value="PREPILIN LEADER PEPTIDASE_N-METHYLTRANSFERASE-RELATED"/>
    <property type="match status" value="1"/>
</dbReference>
<dbReference type="PANTHER" id="PTHR30487">
    <property type="entry name" value="TYPE 4 PREPILIN-LIKE PROTEINS LEADER PEPTIDE-PROCESSING ENZYME"/>
    <property type="match status" value="1"/>
</dbReference>
<sequence length="254" mass="27959">MLNFMIISYIFIFGTVLGSFFNVVGLRLPVGQSIIIPPSSCPSCNHRLKSKELIPILSFIYQKGSCANCHISIPPIYPLIELSTGILFTIAPFIIGWSEELIVAWSIISMCIIIIVSDIRYMIIPDKVLLFFIPLFAAERIWIPLDPWWDPIAGLLLGAFIPFVIILASRGGMGAGDMKLLGVLGIALGWKLILLAFFLSTLYGTIAGLIGMAAGLLKKGKPFPFGPYIVLGALTAYFWGRSLIGWYTSHFLTL</sequence>
<gene>
    <name evidence="10" type="ORF">J9317_14030</name>
</gene>
<keyword evidence="11" id="KW-1185">Reference proteome</keyword>
<proteinExistence type="inferred from homology"/>
<evidence type="ECO:0000313" key="11">
    <source>
        <dbReference type="Proteomes" id="UP000682403"/>
    </source>
</evidence>
<keyword evidence="4 7" id="KW-0812">Transmembrane</keyword>
<dbReference type="Pfam" id="PF01478">
    <property type="entry name" value="Peptidase_A24"/>
    <property type="match status" value="1"/>
</dbReference>
<comment type="similarity">
    <text evidence="2">Belongs to the peptidase A24 family.</text>
</comment>
<dbReference type="InterPro" id="IPR000045">
    <property type="entry name" value="Prepilin_IV_endopep_pep"/>
</dbReference>
<feature type="transmembrane region" description="Helical" evidence="7">
    <location>
        <begin position="180"/>
        <end position="213"/>
    </location>
</feature>
<evidence type="ECO:0000256" key="3">
    <source>
        <dbReference type="ARBA" id="ARBA00022475"/>
    </source>
</evidence>
<dbReference type="Pfam" id="PF06750">
    <property type="entry name" value="A24_N_bact"/>
    <property type="match status" value="1"/>
</dbReference>
<feature type="transmembrane region" description="Helical" evidence="7">
    <location>
        <begin position="6"/>
        <end position="26"/>
    </location>
</feature>
<evidence type="ECO:0000256" key="4">
    <source>
        <dbReference type="ARBA" id="ARBA00022692"/>
    </source>
</evidence>
<feature type="domain" description="Prepilin type IV endopeptidase peptidase" evidence="8">
    <location>
        <begin position="106"/>
        <end position="208"/>
    </location>
</feature>
<evidence type="ECO:0000256" key="5">
    <source>
        <dbReference type="ARBA" id="ARBA00022989"/>
    </source>
</evidence>
<dbReference type="Proteomes" id="UP000682403">
    <property type="component" value="Unassembled WGS sequence"/>
</dbReference>
<evidence type="ECO:0000259" key="8">
    <source>
        <dbReference type="Pfam" id="PF01478"/>
    </source>
</evidence>
<protein>
    <submittedName>
        <fullName evidence="10">Prepilin peptidase</fullName>
    </submittedName>
</protein>
<feature type="domain" description="Prepilin peptidase A24 N-terminal" evidence="9">
    <location>
        <begin position="12"/>
        <end position="91"/>
    </location>
</feature>
<keyword evidence="6 7" id="KW-0472">Membrane</keyword>
<keyword evidence="5 7" id="KW-1133">Transmembrane helix</keyword>
<feature type="transmembrane region" description="Helical" evidence="7">
    <location>
        <begin position="225"/>
        <end position="244"/>
    </location>
</feature>
<evidence type="ECO:0000256" key="6">
    <source>
        <dbReference type="ARBA" id="ARBA00023136"/>
    </source>
</evidence>
<comment type="subcellular location">
    <subcellularLocation>
        <location evidence="1">Cell membrane</location>
        <topology evidence="1">Multi-pass membrane protein</topology>
    </subcellularLocation>
</comment>
<evidence type="ECO:0000256" key="7">
    <source>
        <dbReference type="SAM" id="Phobius"/>
    </source>
</evidence>
<dbReference type="EMBL" id="JAGVRK010000001">
    <property type="protein sequence ID" value="MBS2969887.1"/>
    <property type="molecule type" value="Genomic_DNA"/>
</dbReference>
<evidence type="ECO:0000256" key="1">
    <source>
        <dbReference type="ARBA" id="ARBA00004651"/>
    </source>
</evidence>
<dbReference type="InterPro" id="IPR050882">
    <property type="entry name" value="Prepilin_peptidase/N-MTase"/>
</dbReference>
<feature type="transmembrane region" description="Helical" evidence="7">
    <location>
        <begin position="101"/>
        <end position="121"/>
    </location>
</feature>
<keyword evidence="3" id="KW-1003">Cell membrane</keyword>
<reference evidence="10 11" key="1">
    <citation type="submission" date="2021-04" db="EMBL/GenBank/DDBJ databases">
        <title>Metabacillus sp. strain KIGAM252 whole genome sequence.</title>
        <authorList>
            <person name="Seo M.-J."/>
            <person name="Cho E.-S."/>
            <person name="Hwang C.Y."/>
            <person name="Yoon D.J."/>
        </authorList>
    </citation>
    <scope>NUCLEOTIDE SEQUENCE [LARGE SCALE GENOMIC DNA]</scope>
    <source>
        <strain evidence="10 11">KIGAM252</strain>
    </source>
</reference>
<name>A0ABS5LGK7_9BACI</name>
<dbReference type="Gene3D" id="1.20.120.1220">
    <property type="match status" value="1"/>
</dbReference>
<accession>A0ABS5LGK7</accession>